<sequence>MISMYLELIMVGLLNISKIRRESMFLHLGENVVVPIKDVIGIFDIETTMYSADTSQFLRMSEEDGFVERITNEAPKSFVIAEVDKKSKIFLSPISSSTLSKRSEVVYLEP</sequence>
<dbReference type="HOGENOM" id="CLU_173118_0_0_9"/>
<evidence type="ECO:0000313" key="2">
    <source>
        <dbReference type="Proteomes" id="UP000000814"/>
    </source>
</evidence>
<organism evidence="1 2">
    <name type="scientific">Clostridium acetobutylicum (strain ATCC 824 / DSM 792 / JCM 1419 / IAM 19013 / LMG 5710 / NBRC 13948 / NRRL B-527 / VKM B-1787 / 2291 / W)</name>
    <dbReference type="NCBI Taxonomy" id="272562"/>
    <lineage>
        <taxon>Bacteria</taxon>
        <taxon>Bacillati</taxon>
        <taxon>Bacillota</taxon>
        <taxon>Clostridia</taxon>
        <taxon>Eubacteriales</taxon>
        <taxon>Clostridiaceae</taxon>
        <taxon>Clostridium</taxon>
    </lineage>
</organism>
<dbReference type="eggNOG" id="ENOG5032Y6E">
    <property type="taxonomic scope" value="Bacteria"/>
</dbReference>
<gene>
    <name evidence="1" type="ordered locus">CA_C0005</name>
</gene>
<protein>
    <submittedName>
        <fullName evidence="1">Uncharacterized small conserved protein, ortholog of YAAB B.subtilis</fullName>
    </submittedName>
</protein>
<dbReference type="OrthoDB" id="9811390at2"/>
<dbReference type="KEGG" id="cac:CA_C0005"/>
<dbReference type="InterPro" id="IPR007169">
    <property type="entry name" value="RemA-like"/>
</dbReference>
<dbReference type="STRING" id="272562.CA_C0005"/>
<dbReference type="PIR" id="E96900">
    <property type="entry name" value="E96900"/>
</dbReference>
<evidence type="ECO:0000313" key="1">
    <source>
        <dbReference type="EMBL" id="AAK77992.1"/>
    </source>
</evidence>
<name>Q97N31_CLOAB</name>
<keyword evidence="2" id="KW-1185">Reference proteome</keyword>
<dbReference type="Pfam" id="PF04025">
    <property type="entry name" value="RemA-like"/>
    <property type="match status" value="1"/>
</dbReference>
<dbReference type="PATRIC" id="fig|272562.8.peg.184"/>
<dbReference type="NCBIfam" id="NF046065">
    <property type="entry name" value="MtxRegRemB"/>
    <property type="match status" value="1"/>
</dbReference>
<dbReference type="Proteomes" id="UP000000814">
    <property type="component" value="Chromosome"/>
</dbReference>
<dbReference type="AlphaFoldDB" id="Q97N31"/>
<dbReference type="EMBL" id="AE001437">
    <property type="protein sequence ID" value="AAK77992.1"/>
    <property type="molecule type" value="Genomic_DNA"/>
</dbReference>
<reference evidence="1 2" key="1">
    <citation type="journal article" date="2001" name="J. Bacteriol.">
        <title>Genome sequence and comparative analysis of the solvent-producing bacterium Clostridium acetobutylicum.</title>
        <authorList>
            <person name="Nolling J."/>
            <person name="Breton G."/>
            <person name="Omelchenko M.V."/>
            <person name="Makarova K.S."/>
            <person name="Zeng Q."/>
            <person name="Gibson R."/>
            <person name="Lee H.M."/>
            <person name="Dubois J."/>
            <person name="Qiu D."/>
            <person name="Hitti J."/>
            <person name="Wolf Y.I."/>
            <person name="Tatusov R.L."/>
            <person name="Sabathe F."/>
            <person name="Doucette-Stamm L."/>
            <person name="Soucaille P."/>
            <person name="Daly M.J."/>
            <person name="Bennett G.N."/>
            <person name="Koonin E.V."/>
            <person name="Smith D.R."/>
        </authorList>
    </citation>
    <scope>NUCLEOTIDE SEQUENCE [LARGE SCALE GENOMIC DNA]</scope>
    <source>
        <strain evidence="2">ATCC 824 / DSM 792 / JCM 1419 / LMG 5710 / VKM B-1787</strain>
    </source>
</reference>
<accession>Q97N31</accession>
<proteinExistence type="predicted"/>